<keyword evidence="3" id="KW-1185">Reference proteome</keyword>
<dbReference type="SUPFAM" id="SSF51306">
    <property type="entry name" value="LexA/Signal peptidase"/>
    <property type="match status" value="1"/>
</dbReference>
<comment type="caution">
    <text evidence="2">The sequence shown here is derived from an EMBL/GenBank/DDBJ whole genome shotgun (WGS) entry which is preliminary data.</text>
</comment>
<reference evidence="2 3" key="1">
    <citation type="submission" date="2018-11" db="EMBL/GenBank/DDBJ databases">
        <title>Genome sequences of Natronomonas sp. CBA1133.</title>
        <authorList>
            <person name="Roh S.W."/>
            <person name="Cha I.-T."/>
        </authorList>
    </citation>
    <scope>NUCLEOTIDE SEQUENCE [LARGE SCALE GENOMIC DNA]</scope>
    <source>
        <strain evidence="2 3">CBA1133</strain>
    </source>
</reference>
<keyword evidence="1" id="KW-1133">Transmembrane helix</keyword>
<name>A0AAJ4RA50_9EURY</name>
<organism evidence="2 3">
    <name type="scientific">Halosegnis longus</name>
    <dbReference type="NCBI Taxonomy" id="2216012"/>
    <lineage>
        <taxon>Archaea</taxon>
        <taxon>Methanobacteriati</taxon>
        <taxon>Methanobacteriota</taxon>
        <taxon>Stenosarchaea group</taxon>
        <taxon>Halobacteria</taxon>
        <taxon>Halobacteriales</taxon>
        <taxon>Natronomonadaceae</taxon>
        <taxon>Halosegnis</taxon>
    </lineage>
</organism>
<gene>
    <name evidence="2" type="ORF">Nmn1133_10775</name>
</gene>
<keyword evidence="1" id="KW-0812">Transmembrane</keyword>
<dbReference type="RefSeq" id="WP_123124402.1">
    <property type="nucleotide sequence ID" value="NZ_RJJC01000001.1"/>
</dbReference>
<dbReference type="CDD" id="cd06530">
    <property type="entry name" value="S26_SPase_I"/>
    <property type="match status" value="1"/>
</dbReference>
<feature type="transmembrane region" description="Helical" evidence="1">
    <location>
        <begin position="330"/>
        <end position="352"/>
    </location>
</feature>
<sequence>MSLSRRLRILAAALVALMVASLFVGQLLGQPILLGFVETGSMSPTLEPGDGFVAIPAAVAGPIEQGDVVTFRATTVGGGGLTTHRVVDIQNGQYTTKGDANPFVDQASGEPPVTRARIVAVAPKVGGSVVVIPELGTVAAGSQQMLDTAARPVSRATGLPVAAARGLVTVGLVVGLALAVTSEGTGPPARETDRDVGVSRHRLTQVTAAAVVVAVTAAMVLPGGAVAFEIVSAEQDAPGPRVIEQGETETANYTVSNGGIVPVVSYLSGSDRASVADERVVTGSRSQSQTTVRLSAPAETGLYRTTVTERRYLALLPLGLIDRLHAIHPVLPLVVIDLWIGALVYGLLRIGLGTGRTRQRRIDRPRALAGRLRRYL</sequence>
<dbReference type="InterPro" id="IPR019533">
    <property type="entry name" value="Peptidase_S26"/>
</dbReference>
<evidence type="ECO:0000313" key="2">
    <source>
        <dbReference type="EMBL" id="RNJ27109.1"/>
    </source>
</evidence>
<dbReference type="Proteomes" id="UP000270581">
    <property type="component" value="Unassembled WGS sequence"/>
</dbReference>
<dbReference type="EMBL" id="RJJC01000001">
    <property type="protein sequence ID" value="RNJ27109.1"/>
    <property type="molecule type" value="Genomic_DNA"/>
</dbReference>
<dbReference type="AlphaFoldDB" id="A0AAJ4RA50"/>
<dbReference type="GO" id="GO:0006465">
    <property type="term" value="P:signal peptide processing"/>
    <property type="evidence" value="ECO:0007669"/>
    <property type="project" value="InterPro"/>
</dbReference>
<accession>A0AAJ4RA50</accession>
<evidence type="ECO:0000256" key="1">
    <source>
        <dbReference type="SAM" id="Phobius"/>
    </source>
</evidence>
<proteinExistence type="predicted"/>
<evidence type="ECO:0000313" key="3">
    <source>
        <dbReference type="Proteomes" id="UP000270581"/>
    </source>
</evidence>
<keyword evidence="1" id="KW-0472">Membrane</keyword>
<protein>
    <submittedName>
        <fullName evidence="2">S26 family signal peptidase</fullName>
    </submittedName>
</protein>
<dbReference type="InterPro" id="IPR036286">
    <property type="entry name" value="LexA/Signal_pep-like_sf"/>
</dbReference>
<dbReference type="GO" id="GO:0004252">
    <property type="term" value="F:serine-type endopeptidase activity"/>
    <property type="evidence" value="ECO:0007669"/>
    <property type="project" value="InterPro"/>
</dbReference>